<accession>A0A151P3P2</accession>
<proteinExistence type="predicted"/>
<sequence>MIFIRRPFLQATIPDASCMKLAMLPLHHEPVQRCSLHSQDENPCMVNTWSQTPRPGYAATRLMNRTIRH</sequence>
<gene>
    <name evidence="1" type="ORF">Y1Q_0013675</name>
</gene>
<evidence type="ECO:0000313" key="2">
    <source>
        <dbReference type="Proteomes" id="UP000050525"/>
    </source>
</evidence>
<organism evidence="1 2">
    <name type="scientific">Alligator mississippiensis</name>
    <name type="common">American alligator</name>
    <dbReference type="NCBI Taxonomy" id="8496"/>
    <lineage>
        <taxon>Eukaryota</taxon>
        <taxon>Metazoa</taxon>
        <taxon>Chordata</taxon>
        <taxon>Craniata</taxon>
        <taxon>Vertebrata</taxon>
        <taxon>Euteleostomi</taxon>
        <taxon>Archelosauria</taxon>
        <taxon>Archosauria</taxon>
        <taxon>Crocodylia</taxon>
        <taxon>Alligatoridae</taxon>
        <taxon>Alligatorinae</taxon>
        <taxon>Alligator</taxon>
    </lineage>
</organism>
<protein>
    <submittedName>
        <fullName evidence="1">Uncharacterized protein</fullName>
    </submittedName>
</protein>
<name>A0A151P3P2_ALLMI</name>
<dbReference type="AlphaFoldDB" id="A0A151P3P2"/>
<dbReference type="EMBL" id="AKHW03001146">
    <property type="protein sequence ID" value="KYO43681.1"/>
    <property type="molecule type" value="Genomic_DNA"/>
</dbReference>
<comment type="caution">
    <text evidence="1">The sequence shown here is derived from an EMBL/GenBank/DDBJ whole genome shotgun (WGS) entry which is preliminary data.</text>
</comment>
<reference evidence="1 2" key="1">
    <citation type="journal article" date="2012" name="Genome Biol.">
        <title>Sequencing three crocodilian genomes to illuminate the evolution of archosaurs and amniotes.</title>
        <authorList>
            <person name="St John J.A."/>
            <person name="Braun E.L."/>
            <person name="Isberg S.R."/>
            <person name="Miles L.G."/>
            <person name="Chong A.Y."/>
            <person name="Gongora J."/>
            <person name="Dalzell P."/>
            <person name="Moran C."/>
            <person name="Bed'hom B."/>
            <person name="Abzhanov A."/>
            <person name="Burgess S.C."/>
            <person name="Cooksey A.M."/>
            <person name="Castoe T.A."/>
            <person name="Crawford N.G."/>
            <person name="Densmore L.D."/>
            <person name="Drew J.C."/>
            <person name="Edwards S.V."/>
            <person name="Faircloth B.C."/>
            <person name="Fujita M.K."/>
            <person name="Greenwold M.J."/>
            <person name="Hoffmann F.G."/>
            <person name="Howard J.M."/>
            <person name="Iguchi T."/>
            <person name="Janes D.E."/>
            <person name="Khan S.Y."/>
            <person name="Kohno S."/>
            <person name="de Koning A.J."/>
            <person name="Lance S.L."/>
            <person name="McCarthy F.M."/>
            <person name="McCormack J.E."/>
            <person name="Merchant M.E."/>
            <person name="Peterson D.G."/>
            <person name="Pollock D.D."/>
            <person name="Pourmand N."/>
            <person name="Raney B.J."/>
            <person name="Roessler K.A."/>
            <person name="Sanford J.R."/>
            <person name="Sawyer R.H."/>
            <person name="Schmidt C.J."/>
            <person name="Triplett E.W."/>
            <person name="Tuberville T.D."/>
            <person name="Venegas-Anaya M."/>
            <person name="Howard J.T."/>
            <person name="Jarvis E.D."/>
            <person name="Guillette L.J.Jr."/>
            <person name="Glenn T.C."/>
            <person name="Green R.E."/>
            <person name="Ray D.A."/>
        </authorList>
    </citation>
    <scope>NUCLEOTIDE SEQUENCE [LARGE SCALE GENOMIC DNA]</scope>
    <source>
        <strain evidence="1">KSC_2009_1</strain>
    </source>
</reference>
<evidence type="ECO:0000313" key="1">
    <source>
        <dbReference type="EMBL" id="KYO43681.1"/>
    </source>
</evidence>
<keyword evidence="2" id="KW-1185">Reference proteome</keyword>
<dbReference type="Proteomes" id="UP000050525">
    <property type="component" value="Unassembled WGS sequence"/>
</dbReference>